<evidence type="ECO:0000313" key="4">
    <source>
        <dbReference type="EMBL" id="MBS2098569.1"/>
    </source>
</evidence>
<dbReference type="Proteomes" id="UP000708576">
    <property type="component" value="Unassembled WGS sequence"/>
</dbReference>
<evidence type="ECO:0000259" key="3">
    <source>
        <dbReference type="Pfam" id="PF13505"/>
    </source>
</evidence>
<evidence type="ECO:0000256" key="1">
    <source>
        <dbReference type="ARBA" id="ARBA00022729"/>
    </source>
</evidence>
<organism evidence="4 5">
    <name type="scientific">Carboxylicivirga linearis</name>
    <dbReference type="NCBI Taxonomy" id="1628157"/>
    <lineage>
        <taxon>Bacteria</taxon>
        <taxon>Pseudomonadati</taxon>
        <taxon>Bacteroidota</taxon>
        <taxon>Bacteroidia</taxon>
        <taxon>Marinilabiliales</taxon>
        <taxon>Marinilabiliaceae</taxon>
        <taxon>Carboxylicivirga</taxon>
    </lineage>
</organism>
<reference evidence="4 5" key="1">
    <citation type="journal article" date="2015" name="Int. J. Syst. Evol. Microbiol.">
        <title>Carboxylicivirga linearis sp. nov., isolated from a sea cucumber culture pond.</title>
        <authorList>
            <person name="Wang F.Q."/>
            <person name="Zhou Y.X."/>
            <person name="Lin X.Z."/>
            <person name="Chen G.J."/>
            <person name="Du Z.J."/>
        </authorList>
    </citation>
    <scope>NUCLEOTIDE SEQUENCE [LARGE SCALE GENOMIC DNA]</scope>
    <source>
        <strain evidence="4 5">FB218</strain>
    </source>
</reference>
<gene>
    <name evidence="4" type="ORF">KEM10_09770</name>
</gene>
<evidence type="ECO:0000313" key="5">
    <source>
        <dbReference type="Proteomes" id="UP000708576"/>
    </source>
</evidence>
<keyword evidence="5" id="KW-1185">Reference proteome</keyword>
<proteinExistence type="predicted"/>
<feature type="chain" id="PRO_5046032219" evidence="2">
    <location>
        <begin position="21"/>
        <end position="173"/>
    </location>
</feature>
<dbReference type="InterPro" id="IPR027385">
    <property type="entry name" value="Beta-barrel_OMP"/>
</dbReference>
<keyword evidence="1 2" id="KW-0732">Signal</keyword>
<protein>
    <submittedName>
        <fullName evidence="4">Outer membrane beta-barrel protein</fullName>
    </submittedName>
</protein>
<accession>A0ABS5JUL9</accession>
<feature type="domain" description="Outer membrane protein beta-barrel" evidence="3">
    <location>
        <begin position="7"/>
        <end position="173"/>
    </location>
</feature>
<dbReference type="RefSeq" id="WP_212215803.1">
    <property type="nucleotide sequence ID" value="NZ_JAGUCO010000005.1"/>
</dbReference>
<evidence type="ECO:0000256" key="2">
    <source>
        <dbReference type="SAM" id="SignalP"/>
    </source>
</evidence>
<dbReference type="Pfam" id="PF13505">
    <property type="entry name" value="OMP_b-brl"/>
    <property type="match status" value="1"/>
</dbReference>
<feature type="signal peptide" evidence="2">
    <location>
        <begin position="1"/>
        <end position="20"/>
    </location>
</feature>
<dbReference type="EMBL" id="JAGUCO010000005">
    <property type="protein sequence ID" value="MBS2098569.1"/>
    <property type="molecule type" value="Genomic_DNA"/>
</dbReference>
<sequence length="173" mass="19376">MIKRILTLAVVLTLFISTQAQDKSMGLRIGYQSSYMMVDNSKVGSSGNSFYVNAYRDNKLLPFLFFHSGLQYSQSESTIESHDYKINYLGAPLAMKVKVGPIYALGGASFNVKLNEKNNPFESSSSWYDTNAFVGAGFKLLFMTIDTRYMWGLTDVNQGIHNNSFQVGLGLRF</sequence>
<comment type="caution">
    <text evidence="4">The sequence shown here is derived from an EMBL/GenBank/DDBJ whole genome shotgun (WGS) entry which is preliminary data.</text>
</comment>
<name>A0ABS5JUL9_9BACT</name>